<accession>A0A7M1R487</accession>
<dbReference type="Proteomes" id="UP000594961">
    <property type="component" value="Chromosome"/>
</dbReference>
<evidence type="ECO:0000313" key="2">
    <source>
        <dbReference type="EMBL" id="QOR48327.1"/>
    </source>
</evidence>
<evidence type="ECO:0000259" key="1">
    <source>
        <dbReference type="Pfam" id="PF00857"/>
    </source>
</evidence>
<dbReference type="Pfam" id="PF00857">
    <property type="entry name" value="Isochorismatase"/>
    <property type="match status" value="1"/>
</dbReference>
<name>A0A7M1R487_9ACTO</name>
<evidence type="ECO:0000313" key="3">
    <source>
        <dbReference type="Proteomes" id="UP000594961"/>
    </source>
</evidence>
<dbReference type="InterPro" id="IPR053152">
    <property type="entry name" value="Hydrolase_YcaC-like"/>
</dbReference>
<dbReference type="GO" id="GO:0016787">
    <property type="term" value="F:hydrolase activity"/>
    <property type="evidence" value="ECO:0007669"/>
    <property type="project" value="UniProtKB-KW"/>
</dbReference>
<dbReference type="InterPro" id="IPR000868">
    <property type="entry name" value="Isochorismatase-like_dom"/>
</dbReference>
<dbReference type="Gene3D" id="3.40.50.850">
    <property type="entry name" value="Isochorismatase-like"/>
    <property type="match status" value="1"/>
</dbReference>
<dbReference type="RefSeq" id="WP_197554730.1">
    <property type="nucleotide sequence ID" value="NZ_CP063212.1"/>
</dbReference>
<dbReference type="PANTHER" id="PTHR43559:SF3">
    <property type="entry name" value="HYDROLASE YCAC-RELATED"/>
    <property type="match status" value="1"/>
</dbReference>
<reference evidence="2 3" key="1">
    <citation type="submission" date="2020-10" db="EMBL/GenBank/DDBJ databases">
        <title>Trueperella pecoris sp. nov. isolated from bovine and porcine specimens.</title>
        <authorList>
            <person name="Schoenecker L."/>
            <person name="Schnydrig P."/>
            <person name="Brodard I."/>
            <person name="Thomann A."/>
            <person name="Hemphill A."/>
            <person name="Rodriguez-Campos S."/>
            <person name="Perreten V."/>
            <person name="Jores J."/>
            <person name="Kittl S."/>
        </authorList>
    </citation>
    <scope>NUCLEOTIDE SEQUENCE [LARGE SCALE GENOMIC DNA]</scope>
    <source>
        <strain evidence="2 3">19OD0592</strain>
    </source>
</reference>
<dbReference type="AlphaFoldDB" id="A0A7M1R487"/>
<dbReference type="CDD" id="cd01012">
    <property type="entry name" value="YcaC_related"/>
    <property type="match status" value="1"/>
</dbReference>
<dbReference type="InterPro" id="IPR036380">
    <property type="entry name" value="Isochorismatase-like_sf"/>
</dbReference>
<dbReference type="SUPFAM" id="SSF52499">
    <property type="entry name" value="Isochorismatase-like hydrolases"/>
    <property type="match status" value="1"/>
</dbReference>
<sequence length="210" mass="22976">MTSLPIRDQKSDFLLPPPENSVLVLIDYQPVQVDSIKSMDSKEMVRNVVNVARLGKLYGIPTVLTTVNVETGKNEPTIAELADVLSDVTPPIDRTTINSWEDKELKAGVEATGRKKIIIGGLWTEACVMLPTLDALNDGYEVYPVADAIGGTSREAHDLALERMRQAGAKPISWVMLACELQRDWAREDTAGEFANILFGDHGINSTPGE</sequence>
<organism evidence="2 3">
    <name type="scientific">Trueperella pecoris</name>
    <dbReference type="NCBI Taxonomy" id="2733571"/>
    <lineage>
        <taxon>Bacteria</taxon>
        <taxon>Bacillati</taxon>
        <taxon>Actinomycetota</taxon>
        <taxon>Actinomycetes</taxon>
        <taxon>Actinomycetales</taxon>
        <taxon>Actinomycetaceae</taxon>
        <taxon>Trueperella</taxon>
    </lineage>
</organism>
<gene>
    <name evidence="2" type="ORF">INS90_03355</name>
</gene>
<proteinExistence type="predicted"/>
<feature type="domain" description="Isochorismatase-like" evidence="1">
    <location>
        <begin position="21"/>
        <end position="174"/>
    </location>
</feature>
<dbReference type="EMBL" id="CP063212">
    <property type="protein sequence ID" value="QOR48327.1"/>
    <property type="molecule type" value="Genomic_DNA"/>
</dbReference>
<keyword evidence="2" id="KW-0378">Hydrolase</keyword>
<dbReference type="PANTHER" id="PTHR43559">
    <property type="entry name" value="HYDROLASE YCAC-RELATED"/>
    <property type="match status" value="1"/>
</dbReference>
<protein>
    <submittedName>
        <fullName evidence="2">Hydrolase</fullName>
    </submittedName>
</protein>